<dbReference type="NCBIfam" id="TIGR00254">
    <property type="entry name" value="GGDEF"/>
    <property type="match status" value="1"/>
</dbReference>
<dbReference type="InterPro" id="IPR052163">
    <property type="entry name" value="DGC-Regulatory_Protein"/>
</dbReference>
<dbReference type="SMART" id="SM00267">
    <property type="entry name" value="GGDEF"/>
    <property type="match status" value="1"/>
</dbReference>
<name>A0ABY7QIL8_9ACTN</name>
<evidence type="ECO:0000313" key="3">
    <source>
        <dbReference type="Proteomes" id="UP001212821"/>
    </source>
</evidence>
<dbReference type="Proteomes" id="UP001212821">
    <property type="component" value="Plasmid punmamed4"/>
</dbReference>
<dbReference type="CDD" id="cd01949">
    <property type="entry name" value="GGDEF"/>
    <property type="match status" value="1"/>
</dbReference>
<dbReference type="PANTHER" id="PTHR46663">
    <property type="entry name" value="DIGUANYLATE CYCLASE DGCT-RELATED"/>
    <property type="match status" value="1"/>
</dbReference>
<reference evidence="2 3" key="1">
    <citation type="submission" date="2022-12" db="EMBL/GenBank/DDBJ databases">
        <title>HUAS 3-15.</title>
        <authorList>
            <person name="Mo P."/>
        </authorList>
    </citation>
    <scope>NUCLEOTIDE SEQUENCE [LARGE SCALE GENOMIC DNA]</scope>
    <source>
        <strain evidence="2 3">HUAS 3-15</strain>
        <plasmid evidence="2 3">punmamed4</plasmid>
    </source>
</reference>
<proteinExistence type="predicted"/>
<dbReference type="Pfam" id="PF00990">
    <property type="entry name" value="GGDEF"/>
    <property type="match status" value="1"/>
</dbReference>
<accession>A0ABY7QIL8</accession>
<dbReference type="InterPro" id="IPR000160">
    <property type="entry name" value="GGDEF_dom"/>
</dbReference>
<geneLocation type="plasmid" evidence="2 3">
    <name>punmamed4</name>
</geneLocation>
<gene>
    <name evidence="2" type="ORF">O1G21_41070</name>
</gene>
<dbReference type="PROSITE" id="PS50887">
    <property type="entry name" value="GGDEF"/>
    <property type="match status" value="1"/>
</dbReference>
<sequence length="235" mass="25361">MAPAPADLIDRARRHLEAHARTWASDLDEDAGPRAAWYIHHDLAALLPLLQETLADRDRLAARLQTARRDPLTGLVTRQAWTERAEQLAAAGPAVVLLVDLDHFKPINDRHGHAAGDAVLAATAHRLADWCGPAGCAGRLGGDEFVAAVPDDRGDIAERVTKLHDALARPVDHRGRLLQVGASIGAAALTDLAVPTVSAALEAADHAMYRSKKRGRRGRRWPTPLTLAHTLRRAA</sequence>
<organism evidence="2 3">
    <name type="scientific">Kitasatospora cathayae</name>
    <dbReference type="NCBI Taxonomy" id="3004092"/>
    <lineage>
        <taxon>Bacteria</taxon>
        <taxon>Bacillati</taxon>
        <taxon>Actinomycetota</taxon>
        <taxon>Actinomycetes</taxon>
        <taxon>Kitasatosporales</taxon>
        <taxon>Streptomycetaceae</taxon>
        <taxon>Kitasatospora</taxon>
    </lineage>
</organism>
<keyword evidence="2" id="KW-0614">Plasmid</keyword>
<dbReference type="EMBL" id="CP115453">
    <property type="protein sequence ID" value="WBP92202.1"/>
    <property type="molecule type" value="Genomic_DNA"/>
</dbReference>
<dbReference type="InterPro" id="IPR043128">
    <property type="entry name" value="Rev_trsase/Diguanyl_cyclase"/>
</dbReference>
<evidence type="ECO:0000259" key="1">
    <source>
        <dbReference type="PROSITE" id="PS50887"/>
    </source>
</evidence>
<dbReference type="SUPFAM" id="SSF55073">
    <property type="entry name" value="Nucleotide cyclase"/>
    <property type="match status" value="1"/>
</dbReference>
<protein>
    <submittedName>
        <fullName evidence="2">GGDEF domain-containing protein</fullName>
    </submittedName>
</protein>
<dbReference type="RefSeq" id="WP_270151949.1">
    <property type="nucleotide sequence ID" value="NZ_CP115453.1"/>
</dbReference>
<feature type="domain" description="GGDEF" evidence="1">
    <location>
        <begin position="92"/>
        <end position="224"/>
    </location>
</feature>
<dbReference type="InterPro" id="IPR029787">
    <property type="entry name" value="Nucleotide_cyclase"/>
</dbReference>
<evidence type="ECO:0000313" key="2">
    <source>
        <dbReference type="EMBL" id="WBP92202.1"/>
    </source>
</evidence>
<keyword evidence="3" id="KW-1185">Reference proteome</keyword>
<dbReference type="Gene3D" id="3.30.70.270">
    <property type="match status" value="1"/>
</dbReference>
<dbReference type="PANTHER" id="PTHR46663:SF2">
    <property type="entry name" value="GGDEF DOMAIN-CONTAINING PROTEIN"/>
    <property type="match status" value="1"/>
</dbReference>